<proteinExistence type="predicted"/>
<evidence type="ECO:0000313" key="1">
    <source>
        <dbReference type="EMBL" id="GJE08534.1"/>
    </source>
</evidence>
<accession>A0ABQ4SZ95</accession>
<dbReference type="RefSeq" id="WP_238278311.1">
    <property type="nucleotide sequence ID" value="NZ_BPQR01000081.1"/>
</dbReference>
<reference evidence="1" key="2">
    <citation type="submission" date="2021-08" db="EMBL/GenBank/DDBJ databases">
        <authorList>
            <person name="Tani A."/>
            <person name="Ola A."/>
            <person name="Ogura Y."/>
            <person name="Katsura K."/>
            <person name="Hayashi T."/>
        </authorList>
    </citation>
    <scope>NUCLEOTIDE SEQUENCE</scope>
    <source>
        <strain evidence="1">LMG 23639</strain>
    </source>
</reference>
<protein>
    <submittedName>
        <fullName evidence="1">Uncharacterized protein</fullName>
    </submittedName>
</protein>
<dbReference type="EMBL" id="BPQR01000081">
    <property type="protein sequence ID" value="GJE08534.1"/>
    <property type="molecule type" value="Genomic_DNA"/>
</dbReference>
<gene>
    <name evidence="1" type="ORF">AOPFMNJM_3874</name>
</gene>
<name>A0ABQ4SZ95_9HYPH</name>
<organism evidence="1 2">
    <name type="scientific">Methylobacterium jeotgali</name>
    <dbReference type="NCBI Taxonomy" id="381630"/>
    <lineage>
        <taxon>Bacteria</taxon>
        <taxon>Pseudomonadati</taxon>
        <taxon>Pseudomonadota</taxon>
        <taxon>Alphaproteobacteria</taxon>
        <taxon>Hyphomicrobiales</taxon>
        <taxon>Methylobacteriaceae</taxon>
        <taxon>Methylobacterium</taxon>
    </lineage>
</organism>
<evidence type="ECO:0000313" key="2">
    <source>
        <dbReference type="Proteomes" id="UP001055102"/>
    </source>
</evidence>
<keyword evidence="2" id="KW-1185">Reference proteome</keyword>
<reference evidence="1" key="1">
    <citation type="journal article" date="2021" name="Front. Microbiol.">
        <title>Comprehensive Comparative Genomics and Phenotyping of Methylobacterium Species.</title>
        <authorList>
            <person name="Alessa O."/>
            <person name="Ogura Y."/>
            <person name="Fujitani Y."/>
            <person name="Takami H."/>
            <person name="Hayashi T."/>
            <person name="Sahin N."/>
            <person name="Tani A."/>
        </authorList>
    </citation>
    <scope>NUCLEOTIDE SEQUENCE</scope>
    <source>
        <strain evidence="1">LMG 23639</strain>
    </source>
</reference>
<comment type="caution">
    <text evidence="1">The sequence shown here is derived from an EMBL/GenBank/DDBJ whole genome shotgun (WGS) entry which is preliminary data.</text>
</comment>
<dbReference type="Proteomes" id="UP001055102">
    <property type="component" value="Unassembled WGS sequence"/>
</dbReference>
<sequence length="78" mass="8492">MQNITVTSRERDTVIAALRYYQFYRMQGHPFDPRQDHLIDAIANETGEALDLSEIDDLCAGLNGNSHALAAAATATAA</sequence>